<dbReference type="SUPFAM" id="SSF55103">
    <property type="entry name" value="FAD-linked oxidases, C-terminal domain"/>
    <property type="match status" value="1"/>
</dbReference>
<evidence type="ECO:0000256" key="4">
    <source>
        <dbReference type="ARBA" id="ARBA00023002"/>
    </source>
</evidence>
<keyword evidence="2" id="KW-0285">Flavoprotein</keyword>
<dbReference type="InterPro" id="IPR025650">
    <property type="entry name" value="Alkyl-DHAP_Synthase"/>
</dbReference>
<dbReference type="InterPro" id="IPR016167">
    <property type="entry name" value="FAD-bd_PCMH_sub1"/>
</dbReference>
<reference evidence="6 7" key="1">
    <citation type="submission" date="2021-01" db="EMBL/GenBank/DDBJ databases">
        <title>Whole genome shotgun sequence of Actinoplanes palleronii NBRC 14916.</title>
        <authorList>
            <person name="Komaki H."/>
            <person name="Tamura T."/>
        </authorList>
    </citation>
    <scope>NUCLEOTIDE SEQUENCE [LARGE SCALE GENOMIC DNA]</scope>
    <source>
        <strain evidence="6 7">NBRC 14916</strain>
    </source>
</reference>
<evidence type="ECO:0000259" key="5">
    <source>
        <dbReference type="PROSITE" id="PS51387"/>
    </source>
</evidence>
<evidence type="ECO:0000256" key="1">
    <source>
        <dbReference type="ARBA" id="ARBA00008000"/>
    </source>
</evidence>
<accession>A0ABQ4BGW6</accession>
<dbReference type="Gene3D" id="3.30.465.10">
    <property type="match status" value="1"/>
</dbReference>
<dbReference type="InterPro" id="IPR016166">
    <property type="entry name" value="FAD-bd_PCMH"/>
</dbReference>
<dbReference type="RefSeq" id="WP_203827693.1">
    <property type="nucleotide sequence ID" value="NZ_BAAATY010000019.1"/>
</dbReference>
<dbReference type="Pfam" id="PF01565">
    <property type="entry name" value="FAD_binding_4"/>
    <property type="match status" value="1"/>
</dbReference>
<name>A0ABQ4BGW6_9ACTN</name>
<dbReference type="InterPro" id="IPR016169">
    <property type="entry name" value="FAD-bd_PCMH_sub2"/>
</dbReference>
<protein>
    <submittedName>
        <fullName evidence="6">Dehydrogenase</fullName>
    </submittedName>
</protein>
<feature type="domain" description="FAD-binding PCMH-type" evidence="5">
    <location>
        <begin position="99"/>
        <end position="280"/>
    </location>
</feature>
<dbReference type="EMBL" id="BOMS01000088">
    <property type="protein sequence ID" value="GIE69551.1"/>
    <property type="molecule type" value="Genomic_DNA"/>
</dbReference>
<evidence type="ECO:0000256" key="3">
    <source>
        <dbReference type="ARBA" id="ARBA00022827"/>
    </source>
</evidence>
<keyword evidence="4" id="KW-0560">Oxidoreductase</keyword>
<dbReference type="InterPro" id="IPR006094">
    <property type="entry name" value="Oxid_FAD_bind_N"/>
</dbReference>
<keyword evidence="7" id="KW-1185">Reference proteome</keyword>
<dbReference type="InterPro" id="IPR004113">
    <property type="entry name" value="FAD-bd_oxidored_4_C"/>
</dbReference>
<dbReference type="InterPro" id="IPR016164">
    <property type="entry name" value="FAD-linked_Oxase-like_C"/>
</dbReference>
<dbReference type="SUPFAM" id="SSF56176">
    <property type="entry name" value="FAD-binding/transporter-associated domain-like"/>
    <property type="match status" value="1"/>
</dbReference>
<keyword evidence="3" id="KW-0274">FAD</keyword>
<dbReference type="PANTHER" id="PTHR46568">
    <property type="entry name" value="ALKYLDIHYDROXYACETONEPHOSPHATE SYNTHASE, PEROXISOMAL"/>
    <property type="match status" value="1"/>
</dbReference>
<sequence>MSREHMKWWGWGRADTAFHHDDKPALRPLLLDRLGVDIDIPAATPPDVADLHLPPPRRPAPLTSALAAATRLSDDPVERLVHGTGKSLRELVDLRAGRLGRLPDLVVHPGDEAETAAVLRLALDHDAVVIPFGGGSNISGSLRPPDDEQRPVISIDLDRMNRVTSIDTESGLAVIEAGALGPELEEQLNAAGWTLGHFPDSFKHSTLGGWIATRSSGMQSDTYGDIAAMVLAVRVVTPHGLLRTRPLPGTSTGPSVLQMILGSEGRLGVITEATVRIRPLPQRRVVLGYLYPSWEAGLRATAAITRGEARPAFVRLADAEETTFSLSLRTGGPGLAEKLLDGYVRKVRRQDPAQLCLGLVGFEGSPAAVRRDRRLVAAAVKAAGGFPIGAGAGAVYDRKKFDTPYIRDFLLSRGVHADVSETGAPWSRLPGLYTEVMTAFQAGLAASGARGSVMCHLSHTDPVGACLYFTFAVVPAEDGDLHDYDVVKSAVQQAFVDGGGTLSHHHAVGTEHARWLSEDVSPAGAGLIGALFAGIDPAAQLNPGKIVP</sequence>
<organism evidence="6 7">
    <name type="scientific">Actinoplanes palleronii</name>
    <dbReference type="NCBI Taxonomy" id="113570"/>
    <lineage>
        <taxon>Bacteria</taxon>
        <taxon>Bacillati</taxon>
        <taxon>Actinomycetota</taxon>
        <taxon>Actinomycetes</taxon>
        <taxon>Micromonosporales</taxon>
        <taxon>Micromonosporaceae</taxon>
        <taxon>Actinoplanes</taxon>
    </lineage>
</organism>
<evidence type="ECO:0000256" key="2">
    <source>
        <dbReference type="ARBA" id="ARBA00022630"/>
    </source>
</evidence>
<dbReference type="Gene3D" id="3.30.300.330">
    <property type="match status" value="1"/>
</dbReference>
<gene>
    <name evidence="6" type="ORF">Apa02nite_056590</name>
</gene>
<dbReference type="Gene3D" id="3.30.70.3450">
    <property type="match status" value="1"/>
</dbReference>
<dbReference type="Proteomes" id="UP000624709">
    <property type="component" value="Unassembled WGS sequence"/>
</dbReference>
<proteinExistence type="inferred from homology"/>
<dbReference type="InterPro" id="IPR036318">
    <property type="entry name" value="FAD-bd_PCMH-like_sf"/>
</dbReference>
<dbReference type="Pfam" id="PF02913">
    <property type="entry name" value="FAD-oxidase_C"/>
    <property type="match status" value="1"/>
</dbReference>
<comment type="caution">
    <text evidence="6">The sequence shown here is derived from an EMBL/GenBank/DDBJ whole genome shotgun (WGS) entry which is preliminary data.</text>
</comment>
<evidence type="ECO:0000313" key="6">
    <source>
        <dbReference type="EMBL" id="GIE69551.1"/>
    </source>
</evidence>
<dbReference type="PROSITE" id="PS51387">
    <property type="entry name" value="FAD_PCMH"/>
    <property type="match status" value="1"/>
</dbReference>
<evidence type="ECO:0000313" key="7">
    <source>
        <dbReference type="Proteomes" id="UP000624709"/>
    </source>
</evidence>
<dbReference type="PANTHER" id="PTHR46568:SF1">
    <property type="entry name" value="ALKYLDIHYDROXYACETONEPHOSPHATE SYNTHASE, PEROXISOMAL"/>
    <property type="match status" value="1"/>
</dbReference>
<dbReference type="Gene3D" id="3.30.43.10">
    <property type="entry name" value="Uridine Diphospho-n-acetylenolpyruvylglucosamine Reductase, domain 2"/>
    <property type="match status" value="1"/>
</dbReference>
<comment type="similarity">
    <text evidence="1">Belongs to the FAD-binding oxidoreductase/transferase type 4 family.</text>
</comment>